<evidence type="ECO:0000256" key="9">
    <source>
        <dbReference type="HAMAP-Rule" id="MF_01300"/>
    </source>
</evidence>
<name>A0ABU1V877_9BURK</name>
<feature type="transmembrane region" description="Helical" evidence="9">
    <location>
        <begin position="52"/>
        <end position="69"/>
    </location>
</feature>
<evidence type="ECO:0000256" key="7">
    <source>
        <dbReference type="ARBA" id="ARBA00022989"/>
    </source>
</evidence>
<feature type="transmembrane region" description="Helical" evidence="9">
    <location>
        <begin position="189"/>
        <end position="211"/>
    </location>
</feature>
<comment type="subcellular location">
    <subcellularLocation>
        <location evidence="1 9">Cell membrane</location>
        <topology evidence="1 9">Multi-pass membrane protein</topology>
    </subcellularLocation>
</comment>
<evidence type="ECO:0000256" key="4">
    <source>
        <dbReference type="ARBA" id="ARBA00022475"/>
    </source>
</evidence>
<comment type="similarity">
    <text evidence="2 9">Belongs to the dicarboxylate/amino acid:cation symporter (DAACS) (TC 2.A.23) family.</text>
</comment>
<evidence type="ECO:0000256" key="6">
    <source>
        <dbReference type="ARBA" id="ARBA00022847"/>
    </source>
</evidence>
<keyword evidence="5 9" id="KW-0812">Transmembrane</keyword>
<proteinExistence type="inferred from homology"/>
<dbReference type="NCBIfam" id="NF009587">
    <property type="entry name" value="PRK13027.1"/>
    <property type="match status" value="1"/>
</dbReference>
<keyword evidence="3 9" id="KW-0813">Transport</keyword>
<keyword evidence="6 9" id="KW-0769">Symport</keyword>
<feature type="transmembrane region" description="Helical" evidence="9">
    <location>
        <begin position="149"/>
        <end position="169"/>
    </location>
</feature>
<feature type="transmembrane region" description="Helical" evidence="9">
    <location>
        <begin position="231"/>
        <end position="249"/>
    </location>
</feature>
<reference evidence="10 11" key="1">
    <citation type="submission" date="2023-07" db="EMBL/GenBank/DDBJ databases">
        <title>Sorghum-associated microbial communities from plants grown in Nebraska, USA.</title>
        <authorList>
            <person name="Schachtman D."/>
        </authorList>
    </citation>
    <scope>NUCLEOTIDE SEQUENCE [LARGE SCALE GENOMIC DNA]</scope>
    <source>
        <strain evidence="10 11">BE240</strain>
    </source>
</reference>
<dbReference type="PRINTS" id="PR00173">
    <property type="entry name" value="EDTRNSPORT"/>
</dbReference>
<dbReference type="RefSeq" id="WP_204732458.1">
    <property type="nucleotide sequence ID" value="NZ_JAVDWE010000003.1"/>
</dbReference>
<sequence>MSAPTQRKPLYKSLYVQVLFAVVIGVLLGHFYPELGAKMKPLGDGFIKLIKMIIAPIIFCTVVVGIAGMEDMKKVGKTGGLALFYFEVVSTLALIIGLVIVNVFKPGVGMHVDPASLDTKAIATYTEPGKMQGTVDFLLNVIPTSVVDAFAKGDILQVLLFSVLFGFALHKFGGRGTLVFDFIEKSSHVLFDIVGFIMKVAPIGAFGAMSFTIGKYGVDSLFSLGKLMGTFYLTCVLFIVVVLGTIARLHGFSVLKFIRYIKEELLIVLGTSSSESVLPRMMEKLENLGARKSVVGLVIPTGYSFNLDGTSIYLTMAAVFIAQATDTPLDITHQITLLLVLLLTSKGAAGITGSGFIVLAATLSAVGHVPVAGLALILGIDRFMSEARALTNLIGNGVATLVVAKWTGDLDMQRLKQGLDNPTVQESQEPEAILDLQQARMALPEGKAS</sequence>
<dbReference type="HAMAP" id="MF_01300">
    <property type="entry name" value="C4_dicarb_transport"/>
    <property type="match status" value="1"/>
</dbReference>
<dbReference type="Proteomes" id="UP001265550">
    <property type="component" value="Unassembled WGS sequence"/>
</dbReference>
<evidence type="ECO:0000313" key="11">
    <source>
        <dbReference type="Proteomes" id="UP001265550"/>
    </source>
</evidence>
<feature type="transmembrane region" description="Helical" evidence="9">
    <location>
        <begin position="357"/>
        <end position="380"/>
    </location>
</feature>
<feature type="transmembrane region" description="Helical" evidence="9">
    <location>
        <begin position="81"/>
        <end position="104"/>
    </location>
</feature>
<keyword evidence="7 9" id="KW-1133">Transmembrane helix</keyword>
<evidence type="ECO:0000256" key="8">
    <source>
        <dbReference type="ARBA" id="ARBA00023136"/>
    </source>
</evidence>
<dbReference type="Gene3D" id="1.10.3860.10">
    <property type="entry name" value="Sodium:dicarboxylate symporter"/>
    <property type="match status" value="1"/>
</dbReference>
<comment type="caution">
    <text evidence="9">Lacks conserved residue(s) required for the propagation of feature annotation.</text>
</comment>
<dbReference type="InterPro" id="IPR001991">
    <property type="entry name" value="Na-dicarboxylate_symporter"/>
</dbReference>
<evidence type="ECO:0000256" key="1">
    <source>
        <dbReference type="ARBA" id="ARBA00004651"/>
    </source>
</evidence>
<keyword evidence="4 9" id="KW-1003">Cell membrane</keyword>
<comment type="caution">
    <text evidence="10">The sequence shown here is derived from an EMBL/GenBank/DDBJ whole genome shotgun (WGS) entry which is preliminary data.</text>
</comment>
<dbReference type="NCBIfam" id="NF002461">
    <property type="entry name" value="PRK01663.1"/>
    <property type="match status" value="1"/>
</dbReference>
<comment type="function">
    <text evidence="9">Responsible for the transport of dicarboxylates such as succinate, fumarate, and malate across the membrane.</text>
</comment>
<dbReference type="PANTHER" id="PTHR42865:SF1">
    <property type="entry name" value="AEROBIC C4-DICARBOXYLATE TRANSPORT PROTEIN"/>
    <property type="match status" value="1"/>
</dbReference>
<dbReference type="Pfam" id="PF00375">
    <property type="entry name" value="SDF"/>
    <property type="match status" value="1"/>
</dbReference>
<evidence type="ECO:0000256" key="2">
    <source>
        <dbReference type="ARBA" id="ARBA00006148"/>
    </source>
</evidence>
<keyword evidence="11" id="KW-1185">Reference proteome</keyword>
<keyword evidence="8 9" id="KW-0472">Membrane</keyword>
<organism evidence="10 11">
    <name type="scientific">Hydrogenophaga laconesensis</name>
    <dbReference type="NCBI Taxonomy" id="1805971"/>
    <lineage>
        <taxon>Bacteria</taxon>
        <taxon>Pseudomonadati</taxon>
        <taxon>Pseudomonadota</taxon>
        <taxon>Betaproteobacteria</taxon>
        <taxon>Burkholderiales</taxon>
        <taxon>Comamonadaceae</taxon>
        <taxon>Hydrogenophaga</taxon>
    </lineage>
</organism>
<dbReference type="SUPFAM" id="SSF118215">
    <property type="entry name" value="Proton glutamate symport protein"/>
    <property type="match status" value="1"/>
</dbReference>
<feature type="transmembrane region" description="Helical" evidence="9">
    <location>
        <begin position="12"/>
        <end position="32"/>
    </location>
</feature>
<evidence type="ECO:0000313" key="10">
    <source>
        <dbReference type="EMBL" id="MDR7093666.1"/>
    </source>
</evidence>
<protein>
    <recommendedName>
        <fullName evidence="9">C4-dicarboxylate transport protein</fullName>
    </recommendedName>
</protein>
<dbReference type="PANTHER" id="PTHR42865">
    <property type="entry name" value="PROTON/GLUTAMATE-ASPARTATE SYMPORTER"/>
    <property type="match status" value="1"/>
</dbReference>
<evidence type="ECO:0000256" key="5">
    <source>
        <dbReference type="ARBA" id="ARBA00022692"/>
    </source>
</evidence>
<dbReference type="InterPro" id="IPR023954">
    <property type="entry name" value="C4_dicarb_transport"/>
</dbReference>
<dbReference type="PROSITE" id="PS00713">
    <property type="entry name" value="NA_DICARBOXYL_SYMP_1"/>
    <property type="match status" value="1"/>
</dbReference>
<dbReference type="EMBL" id="JAVDWE010000003">
    <property type="protein sequence ID" value="MDR7093666.1"/>
    <property type="molecule type" value="Genomic_DNA"/>
</dbReference>
<gene>
    <name evidence="9" type="primary">dctA</name>
    <name evidence="10" type="ORF">J2X09_001398</name>
</gene>
<dbReference type="InterPro" id="IPR018107">
    <property type="entry name" value="Na-dicarboxylate_symporter_CS"/>
</dbReference>
<accession>A0ABU1V877</accession>
<dbReference type="PROSITE" id="PS00714">
    <property type="entry name" value="NA_DICARBOXYL_SYMP_2"/>
    <property type="match status" value="1"/>
</dbReference>
<evidence type="ECO:0000256" key="3">
    <source>
        <dbReference type="ARBA" id="ARBA00022448"/>
    </source>
</evidence>
<dbReference type="InterPro" id="IPR036458">
    <property type="entry name" value="Na:dicarbo_symporter_sf"/>
</dbReference>